<comment type="caution">
    <text evidence="1">The sequence shown here is derived from an EMBL/GenBank/DDBJ whole genome shotgun (WGS) entry which is preliminary data.</text>
</comment>
<gene>
    <name evidence="1" type="ORF">ENN70_02540</name>
</gene>
<sequence length="245" mass="27579">MLQRLNCECGAELASDAAYCLNCGKRHAIGCGVYVSGKRVYAKIFGKMGHEEFSLKRYDEEVSIRNLYEILGERIYFSRVEEVVISGECRELIEEGFENLRNSLYPFEISFSDVFETPEEFFEKLERVLRVRKELKTVDKAPEDKIQGSHSTIIGGREGYSLILSLARCPYVKKVVPGVIEGNATSIGGGVKLKLTRSDEKGNVRALLIDGSSVQQIHVITTASNREEGEELLKLLRGYVRDIQD</sequence>
<dbReference type="EMBL" id="DSCQ01000031">
    <property type="protein sequence ID" value="HET20987.1"/>
    <property type="molecule type" value="Genomic_DNA"/>
</dbReference>
<name>A0A7C2SDA4_ARCFL</name>
<accession>A0A7C2SDA4</accession>
<proteinExistence type="predicted"/>
<reference evidence="1" key="1">
    <citation type="journal article" date="2020" name="mSystems">
        <title>Genome- and Community-Level Interaction Insights into Carbon Utilization and Element Cycling Functions of Hydrothermarchaeota in Hydrothermal Sediment.</title>
        <authorList>
            <person name="Zhou Z."/>
            <person name="Liu Y."/>
            <person name="Xu W."/>
            <person name="Pan J."/>
            <person name="Luo Z.H."/>
            <person name="Li M."/>
        </authorList>
    </citation>
    <scope>NUCLEOTIDE SEQUENCE [LARGE SCALE GENOMIC DNA]</scope>
    <source>
        <strain evidence="1">SpSt-12</strain>
    </source>
</reference>
<evidence type="ECO:0000313" key="1">
    <source>
        <dbReference type="EMBL" id="HET20987.1"/>
    </source>
</evidence>
<protein>
    <submittedName>
        <fullName evidence="1">Metal-binding protein</fullName>
    </submittedName>
</protein>
<organism evidence="1">
    <name type="scientific">Archaeoglobus fulgidus</name>
    <dbReference type="NCBI Taxonomy" id="2234"/>
    <lineage>
        <taxon>Archaea</taxon>
        <taxon>Methanobacteriati</taxon>
        <taxon>Methanobacteriota</taxon>
        <taxon>Archaeoglobi</taxon>
        <taxon>Archaeoglobales</taxon>
        <taxon>Archaeoglobaceae</taxon>
        <taxon>Archaeoglobus</taxon>
    </lineage>
</organism>
<dbReference type="Pfam" id="PF09876">
    <property type="entry name" value="DUF2103"/>
    <property type="match status" value="1"/>
</dbReference>
<dbReference type="InterPro" id="IPR018664">
    <property type="entry name" value="DUF2103_metal-binding"/>
</dbReference>
<dbReference type="AlphaFoldDB" id="A0A7C2SDA4"/>